<feature type="transmembrane region" description="Helical" evidence="6">
    <location>
        <begin position="219"/>
        <end position="239"/>
    </location>
</feature>
<comment type="similarity">
    <text evidence="2 6">Belongs to the drug/metabolite transporter (DMT) superfamily. Plant drug/metabolite exporter (P-DME) (TC 2.A.7.4) family.</text>
</comment>
<keyword evidence="10" id="KW-1185">Reference proteome</keyword>
<dbReference type="eggNOG" id="ENOG502QRZQ">
    <property type="taxonomic scope" value="Eukaryota"/>
</dbReference>
<dbReference type="AlphaFoldDB" id="A0A061DP37"/>
<accession>A0A061DP37</accession>
<feature type="transmembrane region" description="Helical" evidence="6">
    <location>
        <begin position="286"/>
        <end position="309"/>
    </location>
</feature>
<feature type="domain" description="EamA" evidence="8">
    <location>
        <begin position="44"/>
        <end position="192"/>
    </location>
</feature>
<evidence type="ECO:0000256" key="1">
    <source>
        <dbReference type="ARBA" id="ARBA00004141"/>
    </source>
</evidence>
<feature type="domain" description="EamA" evidence="8">
    <location>
        <begin position="221"/>
        <end position="360"/>
    </location>
</feature>
<evidence type="ECO:0000256" key="6">
    <source>
        <dbReference type="RuleBase" id="RU363077"/>
    </source>
</evidence>
<comment type="subcellular location">
    <subcellularLocation>
        <location evidence="1 6">Membrane</location>
        <topology evidence="1 6">Multi-pass membrane protein</topology>
    </subcellularLocation>
</comment>
<feature type="transmembrane region" description="Helical" evidence="6">
    <location>
        <begin position="141"/>
        <end position="162"/>
    </location>
</feature>
<evidence type="ECO:0000256" key="4">
    <source>
        <dbReference type="ARBA" id="ARBA00022989"/>
    </source>
</evidence>
<gene>
    <name evidence="9" type="ORF">TCM_004087</name>
</gene>
<evidence type="ECO:0000256" key="5">
    <source>
        <dbReference type="ARBA" id="ARBA00023136"/>
    </source>
</evidence>
<feature type="transmembrane region" description="Helical" evidence="6">
    <location>
        <begin position="43"/>
        <end position="60"/>
    </location>
</feature>
<dbReference type="PANTHER" id="PTHR31218">
    <property type="entry name" value="WAT1-RELATED PROTEIN"/>
    <property type="match status" value="1"/>
</dbReference>
<dbReference type="EMBL" id="CM001879">
    <property type="protein sequence ID" value="EOX94485.1"/>
    <property type="molecule type" value="Genomic_DNA"/>
</dbReference>
<dbReference type="OMA" id="WINCVGA"/>
<evidence type="ECO:0000259" key="8">
    <source>
        <dbReference type="Pfam" id="PF00892"/>
    </source>
</evidence>
<name>A0A061DP37_THECC</name>
<dbReference type="GO" id="GO:0022857">
    <property type="term" value="F:transmembrane transporter activity"/>
    <property type="evidence" value="ECO:0007669"/>
    <property type="project" value="InterPro"/>
</dbReference>
<dbReference type="InterPro" id="IPR030184">
    <property type="entry name" value="WAT1-related"/>
</dbReference>
<keyword evidence="4 6" id="KW-1133">Transmembrane helix</keyword>
<proteinExistence type="inferred from homology"/>
<feature type="region of interest" description="Disordered" evidence="7">
    <location>
        <begin position="376"/>
        <end position="399"/>
    </location>
</feature>
<reference evidence="9 10" key="1">
    <citation type="journal article" date="2013" name="Genome Biol.">
        <title>The genome sequence of the most widely cultivated cacao type and its use to identify candidate genes regulating pod color.</title>
        <authorList>
            <person name="Motamayor J.C."/>
            <person name="Mockaitis K."/>
            <person name="Schmutz J."/>
            <person name="Haiminen N."/>
            <person name="Iii D.L."/>
            <person name="Cornejo O."/>
            <person name="Findley S.D."/>
            <person name="Zheng P."/>
            <person name="Utro F."/>
            <person name="Royaert S."/>
            <person name="Saski C."/>
            <person name="Jenkins J."/>
            <person name="Podicheti R."/>
            <person name="Zhao M."/>
            <person name="Scheffler B.E."/>
            <person name="Stack J.C."/>
            <person name="Feltus F.A."/>
            <person name="Mustiga G.M."/>
            <person name="Amores F."/>
            <person name="Phillips W."/>
            <person name="Marelli J.P."/>
            <person name="May G.D."/>
            <person name="Shapiro H."/>
            <person name="Ma J."/>
            <person name="Bustamante C.D."/>
            <person name="Schnell R.J."/>
            <person name="Main D."/>
            <person name="Gilbert D."/>
            <person name="Parida L."/>
            <person name="Kuhn D.N."/>
        </authorList>
    </citation>
    <scope>NUCLEOTIDE SEQUENCE [LARGE SCALE GENOMIC DNA]</scope>
    <source>
        <strain evidence="10">cv. Matina 1-6</strain>
    </source>
</reference>
<sequence>MKKFRQYWEGQRMRPISWEAKRFHHTHNMAWAFKVPLARYKPHLSMVLAQIGYTILYFFVEASFNQGLNPHVYVTYRYILAGLLMSPFAYFLERKSRPKMTVAMFLELFLLSLIGLNFLKWKNRVGFTMNMYYASLRYTSPTFVASVFNTVSILTFVVAVILRMEVVNVRSPRGIAKILGTLTSLAGVTIITLYKGPAVHSLSTAPIHMERLPSVHENLVKGSILIIASCTSWALWFIMQAVTLKKYPAQLSLTAWMNCIGGGQSAVFAVFLQHKPKEWSINMFSIRFWTITYSGIVCSGIFIFIQFWCMKEKGPVFVSMFSPLATVMVAISAYFVLGEKLYVGRILGGVLVIIGLYLLLWGKDRDQAYINTQEQPSSHCHGLEGTDKEDLTSGEKEVP</sequence>
<feature type="transmembrane region" description="Helical" evidence="6">
    <location>
        <begin position="342"/>
        <end position="360"/>
    </location>
</feature>
<feature type="transmembrane region" description="Helical" evidence="6">
    <location>
        <begin position="251"/>
        <end position="274"/>
    </location>
</feature>
<evidence type="ECO:0000313" key="10">
    <source>
        <dbReference type="Proteomes" id="UP000026915"/>
    </source>
</evidence>
<evidence type="ECO:0000313" key="9">
    <source>
        <dbReference type="EMBL" id="EOX94485.1"/>
    </source>
</evidence>
<dbReference type="InterPro" id="IPR000620">
    <property type="entry name" value="EamA_dom"/>
</dbReference>
<feature type="transmembrane region" description="Helical" evidence="6">
    <location>
        <begin position="174"/>
        <end position="194"/>
    </location>
</feature>
<dbReference type="Proteomes" id="UP000026915">
    <property type="component" value="Chromosome 1"/>
</dbReference>
<feature type="transmembrane region" description="Helical" evidence="6">
    <location>
        <begin position="316"/>
        <end position="336"/>
    </location>
</feature>
<protein>
    <recommendedName>
        <fullName evidence="6">WAT1-related protein</fullName>
    </recommendedName>
</protein>
<dbReference type="Gramene" id="EOX94485">
    <property type="protein sequence ID" value="EOX94485"/>
    <property type="gene ID" value="TCM_004087"/>
</dbReference>
<dbReference type="InterPro" id="IPR037185">
    <property type="entry name" value="EmrE-like"/>
</dbReference>
<feature type="transmembrane region" description="Helical" evidence="6">
    <location>
        <begin position="104"/>
        <end position="121"/>
    </location>
</feature>
<evidence type="ECO:0000256" key="2">
    <source>
        <dbReference type="ARBA" id="ARBA00007635"/>
    </source>
</evidence>
<evidence type="ECO:0000256" key="7">
    <source>
        <dbReference type="SAM" id="MobiDB-lite"/>
    </source>
</evidence>
<dbReference type="HOGENOM" id="CLU_025359_1_1_1"/>
<evidence type="ECO:0000256" key="3">
    <source>
        <dbReference type="ARBA" id="ARBA00022692"/>
    </source>
</evidence>
<dbReference type="InParanoid" id="A0A061DP37"/>
<feature type="transmembrane region" description="Helical" evidence="6">
    <location>
        <begin position="72"/>
        <end position="92"/>
    </location>
</feature>
<keyword evidence="3 6" id="KW-0812">Transmembrane</keyword>
<dbReference type="SUPFAM" id="SSF103481">
    <property type="entry name" value="Multidrug resistance efflux transporter EmrE"/>
    <property type="match status" value="1"/>
</dbReference>
<feature type="compositionally biased region" description="Basic and acidic residues" evidence="7">
    <location>
        <begin position="381"/>
        <end position="399"/>
    </location>
</feature>
<organism evidence="9 10">
    <name type="scientific">Theobroma cacao</name>
    <name type="common">Cacao</name>
    <name type="synonym">Cocoa</name>
    <dbReference type="NCBI Taxonomy" id="3641"/>
    <lineage>
        <taxon>Eukaryota</taxon>
        <taxon>Viridiplantae</taxon>
        <taxon>Streptophyta</taxon>
        <taxon>Embryophyta</taxon>
        <taxon>Tracheophyta</taxon>
        <taxon>Spermatophyta</taxon>
        <taxon>Magnoliopsida</taxon>
        <taxon>eudicotyledons</taxon>
        <taxon>Gunneridae</taxon>
        <taxon>Pentapetalae</taxon>
        <taxon>rosids</taxon>
        <taxon>malvids</taxon>
        <taxon>Malvales</taxon>
        <taxon>Malvaceae</taxon>
        <taxon>Byttnerioideae</taxon>
        <taxon>Theobroma</taxon>
    </lineage>
</organism>
<dbReference type="Pfam" id="PF00892">
    <property type="entry name" value="EamA"/>
    <property type="match status" value="2"/>
</dbReference>
<dbReference type="GO" id="GO:0005886">
    <property type="term" value="C:plasma membrane"/>
    <property type="evidence" value="ECO:0000318"/>
    <property type="project" value="GO_Central"/>
</dbReference>
<keyword evidence="5 6" id="KW-0472">Membrane</keyword>